<dbReference type="InterPro" id="IPR007197">
    <property type="entry name" value="rSAM"/>
</dbReference>
<organism evidence="5 6">
    <name type="scientific">Alicyclobacillus vulcanalis</name>
    <dbReference type="NCBI Taxonomy" id="252246"/>
    <lineage>
        <taxon>Bacteria</taxon>
        <taxon>Bacillati</taxon>
        <taxon>Bacillota</taxon>
        <taxon>Bacilli</taxon>
        <taxon>Bacillales</taxon>
        <taxon>Alicyclobacillaceae</taxon>
        <taxon>Alicyclobacillus</taxon>
    </lineage>
</organism>
<dbReference type="EMBL" id="FTOO01000002">
    <property type="protein sequence ID" value="SIS64359.1"/>
    <property type="molecule type" value="Genomic_DNA"/>
</dbReference>
<dbReference type="Pfam" id="PF04055">
    <property type="entry name" value="Radical_SAM"/>
    <property type="match status" value="1"/>
</dbReference>
<keyword evidence="5" id="KW-0456">Lyase</keyword>
<dbReference type="AlphaFoldDB" id="A0A1N7KRZ2"/>
<evidence type="ECO:0000256" key="3">
    <source>
        <dbReference type="ARBA" id="ARBA00023014"/>
    </source>
</evidence>
<dbReference type="InterPro" id="IPR058240">
    <property type="entry name" value="rSAM_sf"/>
</dbReference>
<proteinExistence type="predicted"/>
<feature type="domain" description="Radical SAM core" evidence="4">
    <location>
        <begin position="15"/>
        <end position="274"/>
    </location>
</feature>
<keyword evidence="3" id="KW-0411">Iron-sulfur</keyword>
<dbReference type="PANTHER" id="PTHR43432">
    <property type="entry name" value="SLR0285 PROTEIN"/>
    <property type="match status" value="1"/>
</dbReference>
<dbReference type="SFLD" id="SFLDG01084">
    <property type="entry name" value="Uncharacterised_Radical_SAM_Su"/>
    <property type="match status" value="1"/>
</dbReference>
<accession>A0A1N7KRZ2</accession>
<keyword evidence="6" id="KW-1185">Reference proteome</keyword>
<dbReference type="OrthoDB" id="9785699at2"/>
<protein>
    <submittedName>
        <fullName evidence="5">DNA repair photolyase</fullName>
    </submittedName>
</protein>
<dbReference type="InterPro" id="IPR040086">
    <property type="entry name" value="MJ0683-like"/>
</dbReference>
<dbReference type="PROSITE" id="PS51918">
    <property type="entry name" value="RADICAL_SAM"/>
    <property type="match status" value="1"/>
</dbReference>
<sequence length="288" mass="32499">MARSTKRKRRLLTRTGGYLAGYDYTLNPFVGCAYGCLYCYVQALPIARFRRERWGSYADIKPVDPETWQNELRGARRRGATRIFMSSSTDPYQPAEWRAGVTRSVLMTMAAEPSLVDFLFVQTRSPLVVRDIDLLKALGDRVLVSVTLETDREDVRRRFAPHAPTVRARIRALESLRAAGIPVQVAVAPLLPSSPDFPHLIASLADFVAIDDWFVGDGARGTRSLALGVDRLYLPEERDAWFHPRAARTFAQRLADAMARDRIYLHQQGFLPTNARHPFDEGNDSPHA</sequence>
<dbReference type="PANTHER" id="PTHR43432:SF3">
    <property type="entry name" value="SLR0285 PROTEIN"/>
    <property type="match status" value="1"/>
</dbReference>
<evidence type="ECO:0000313" key="5">
    <source>
        <dbReference type="EMBL" id="SIS64359.1"/>
    </source>
</evidence>
<dbReference type="GO" id="GO:0051536">
    <property type="term" value="F:iron-sulfur cluster binding"/>
    <property type="evidence" value="ECO:0007669"/>
    <property type="project" value="UniProtKB-KW"/>
</dbReference>
<dbReference type="GO" id="GO:0016829">
    <property type="term" value="F:lyase activity"/>
    <property type="evidence" value="ECO:0007669"/>
    <property type="project" value="UniProtKB-KW"/>
</dbReference>
<dbReference type="SFLD" id="SFLDS00029">
    <property type="entry name" value="Radical_SAM"/>
    <property type="match status" value="1"/>
</dbReference>
<dbReference type="STRING" id="252246.SAMN05421799_102145"/>
<dbReference type="RefSeq" id="WP_076344965.1">
    <property type="nucleotide sequence ID" value="NZ_FTOO01000002.1"/>
</dbReference>
<dbReference type="GO" id="GO:0046872">
    <property type="term" value="F:metal ion binding"/>
    <property type="evidence" value="ECO:0007669"/>
    <property type="project" value="UniProtKB-KW"/>
</dbReference>
<gene>
    <name evidence="5" type="ORF">SAMN05421799_102145</name>
</gene>
<evidence type="ECO:0000313" key="6">
    <source>
        <dbReference type="Proteomes" id="UP000186156"/>
    </source>
</evidence>
<evidence type="ECO:0000256" key="1">
    <source>
        <dbReference type="ARBA" id="ARBA00022723"/>
    </source>
</evidence>
<dbReference type="SUPFAM" id="SSF102114">
    <property type="entry name" value="Radical SAM enzymes"/>
    <property type="match status" value="1"/>
</dbReference>
<keyword evidence="2" id="KW-0408">Iron</keyword>
<evidence type="ECO:0000259" key="4">
    <source>
        <dbReference type="PROSITE" id="PS51918"/>
    </source>
</evidence>
<dbReference type="CDD" id="cd01335">
    <property type="entry name" value="Radical_SAM"/>
    <property type="match status" value="1"/>
</dbReference>
<evidence type="ECO:0000256" key="2">
    <source>
        <dbReference type="ARBA" id="ARBA00023004"/>
    </source>
</evidence>
<dbReference type="Proteomes" id="UP000186156">
    <property type="component" value="Unassembled WGS sequence"/>
</dbReference>
<reference evidence="6" key="1">
    <citation type="submission" date="2017-01" db="EMBL/GenBank/DDBJ databases">
        <authorList>
            <person name="Varghese N."/>
            <person name="Submissions S."/>
        </authorList>
    </citation>
    <scope>NUCLEOTIDE SEQUENCE [LARGE SCALE GENOMIC DNA]</scope>
    <source>
        <strain evidence="6">DSM 16176</strain>
    </source>
</reference>
<name>A0A1N7KRZ2_9BACL</name>
<dbReference type="Gene3D" id="3.80.30.30">
    <property type="match status" value="1"/>
</dbReference>
<keyword evidence="1" id="KW-0479">Metal-binding</keyword>